<name>A0A1L3EP71_9GAMM</name>
<dbReference type="RefSeq" id="WP_053057116.1">
    <property type="nucleotide sequence ID" value="NZ_CP017480.1"/>
</dbReference>
<evidence type="ECO:0000256" key="1">
    <source>
        <dbReference type="SAM" id="Phobius"/>
    </source>
</evidence>
<keyword evidence="1" id="KW-0812">Transmembrane</keyword>
<evidence type="ECO:0000313" key="3">
    <source>
        <dbReference type="Proteomes" id="UP000182987"/>
    </source>
</evidence>
<dbReference type="EMBL" id="CP017480">
    <property type="protein sequence ID" value="APG02873.1"/>
    <property type="molecule type" value="Genomic_DNA"/>
</dbReference>
<protein>
    <submittedName>
        <fullName evidence="2">Uncharacterized protein</fullName>
    </submittedName>
</protein>
<keyword evidence="1" id="KW-0472">Membrane</keyword>
<sequence length="110" mass="11243">MKATVGQMIIGGLLFAAVVWFARMHDFSGVHPSSLPRAGWAGALGVAWVAMTALLARDKRDSVATADAAVATPPDAILVIHASQTGFASDVAVRTAELLPAAVVSSICAT</sequence>
<accession>A0A1L3EP71</accession>
<reference evidence="3" key="1">
    <citation type="submission" date="2016-09" db="EMBL/GenBank/DDBJ databases">
        <authorList>
            <person name="Lysoe E."/>
        </authorList>
    </citation>
    <scope>NUCLEOTIDE SEQUENCE [LARGE SCALE GENOMIC DNA]</scope>
    <source>
        <strain evidence="3">LJ96T</strain>
    </source>
</reference>
<organism evidence="2 3">
    <name type="scientific">Luteibacter rhizovicinus DSM 16549</name>
    <dbReference type="NCBI Taxonomy" id="1440763"/>
    <lineage>
        <taxon>Bacteria</taxon>
        <taxon>Pseudomonadati</taxon>
        <taxon>Pseudomonadota</taxon>
        <taxon>Gammaproteobacteria</taxon>
        <taxon>Lysobacterales</taxon>
        <taxon>Rhodanobacteraceae</taxon>
        <taxon>Luteibacter</taxon>
    </lineage>
</organism>
<dbReference type="AlphaFoldDB" id="A0A1L3EP71"/>
<dbReference type="STRING" id="1440763.BJI69_02415"/>
<dbReference type="Proteomes" id="UP000182987">
    <property type="component" value="Chromosome"/>
</dbReference>
<gene>
    <name evidence="2" type="ORF">BJI69_02415</name>
</gene>
<evidence type="ECO:0000313" key="2">
    <source>
        <dbReference type="EMBL" id="APG02873.1"/>
    </source>
</evidence>
<proteinExistence type="predicted"/>
<keyword evidence="3" id="KW-1185">Reference proteome</keyword>
<feature type="transmembrane region" description="Helical" evidence="1">
    <location>
        <begin position="40"/>
        <end position="56"/>
    </location>
</feature>
<dbReference type="KEGG" id="lrz:BJI69_02415"/>
<keyword evidence="1" id="KW-1133">Transmembrane helix</keyword>